<evidence type="ECO:0000313" key="2">
    <source>
        <dbReference type="Proteomes" id="UP000658741"/>
    </source>
</evidence>
<accession>A0AAX3ISI4</accession>
<evidence type="ECO:0008006" key="3">
    <source>
        <dbReference type="Google" id="ProtNLM"/>
    </source>
</evidence>
<reference evidence="1" key="1">
    <citation type="submission" date="2019-05" db="EMBL/GenBank/DDBJ databases">
        <authorList>
            <person name="Hibberd M."/>
        </authorList>
    </citation>
    <scope>NUCLEOTIDE SEQUENCE</scope>
    <source>
        <strain evidence="1">Haemophilus_influenzae_BgEED16</strain>
    </source>
</reference>
<dbReference type="Proteomes" id="UP000658741">
    <property type="component" value="Unassembled WGS sequence"/>
</dbReference>
<evidence type="ECO:0000313" key="1">
    <source>
        <dbReference type="EMBL" id="VTX60726.1"/>
    </source>
</evidence>
<name>A0AAX3ISI4_HAEIF</name>
<dbReference type="EMBL" id="CABFLD010000034">
    <property type="protein sequence ID" value="VTX60726.1"/>
    <property type="molecule type" value="Genomic_DNA"/>
</dbReference>
<protein>
    <recommendedName>
        <fullName evidence="3">DUF4435 domain-containing protein</fullName>
    </recommendedName>
</protein>
<dbReference type="AlphaFoldDB" id="A0AAX3ISI4"/>
<organism evidence="1 2">
    <name type="scientific">Haemophilus influenzae</name>
    <dbReference type="NCBI Taxonomy" id="727"/>
    <lineage>
        <taxon>Bacteria</taxon>
        <taxon>Pseudomonadati</taxon>
        <taxon>Pseudomonadota</taxon>
        <taxon>Gammaproteobacteria</taxon>
        <taxon>Pasteurellales</taxon>
        <taxon>Pasteurellaceae</taxon>
        <taxon>Haemophilus</taxon>
    </lineage>
</organism>
<proteinExistence type="predicted"/>
<sequence>MGLCLIEQDYMTISDFINSLNETDKTKIDMDYLLKLFVDEKLNFYLKIKGNQDEIYISDRAYFCSTHLDTYGNTNDNLFVTNGFAKEYKSREEINLENNEFHFELSYLSCDLIAKEKYKLNDRRNLIVSDEFCFEGMFRINIEKGFINEIGLDPDSYLYNLRKSILLSKTGLSRLICSSLEINETFIRGPDIFIDAEDDQIFVDYLNEVYLSKAEINLLNKDFELFTKTDDKKAESQLNGDLDHEMYQSIINALVFLHHPKFQKVNRKSFFITDKNRPSFNAISETISDILEEMQSKVGYSGKVRKAKTIAPFLEKFLDRSQYY</sequence>
<comment type="caution">
    <text evidence="1">The sequence shown here is derived from an EMBL/GenBank/DDBJ whole genome shotgun (WGS) entry which is preliminary data.</text>
</comment>
<gene>
    <name evidence="1" type="ORF">CAGEJMGA_00855</name>
</gene>